<reference evidence="5" key="2">
    <citation type="submission" date="2020-09" db="EMBL/GenBank/DDBJ databases">
        <authorList>
            <person name="Sun Q."/>
            <person name="Zhou Y."/>
        </authorList>
    </citation>
    <scope>NUCLEOTIDE SEQUENCE</scope>
    <source>
        <strain evidence="5">CGMCC 1.15179</strain>
    </source>
</reference>
<keyword evidence="2" id="KW-0238">DNA-binding</keyword>
<keyword evidence="6" id="KW-1185">Reference proteome</keyword>
<protein>
    <submittedName>
        <fullName evidence="5">Putative HTH-type transcriptional regulator YsmB</fullName>
    </submittedName>
</protein>
<dbReference type="GO" id="GO:0003700">
    <property type="term" value="F:DNA-binding transcription factor activity"/>
    <property type="evidence" value="ECO:0007669"/>
    <property type="project" value="InterPro"/>
</dbReference>
<dbReference type="InterPro" id="IPR000835">
    <property type="entry name" value="HTH_MarR-typ"/>
</dbReference>
<accession>A0A8J2VI68</accession>
<organism evidence="5 6">
    <name type="scientific">Marinithermofilum abyssi</name>
    <dbReference type="NCBI Taxonomy" id="1571185"/>
    <lineage>
        <taxon>Bacteria</taxon>
        <taxon>Bacillati</taxon>
        <taxon>Bacillota</taxon>
        <taxon>Bacilli</taxon>
        <taxon>Bacillales</taxon>
        <taxon>Thermoactinomycetaceae</taxon>
        <taxon>Marinithermofilum</taxon>
    </lineage>
</organism>
<reference evidence="5" key="1">
    <citation type="journal article" date="2014" name="Int. J. Syst. Evol. Microbiol.">
        <title>Complete genome sequence of Corynebacterium casei LMG S-19264T (=DSM 44701T), isolated from a smear-ripened cheese.</title>
        <authorList>
            <consortium name="US DOE Joint Genome Institute (JGI-PGF)"/>
            <person name="Walter F."/>
            <person name="Albersmeier A."/>
            <person name="Kalinowski J."/>
            <person name="Ruckert C."/>
        </authorList>
    </citation>
    <scope>NUCLEOTIDE SEQUENCE</scope>
    <source>
        <strain evidence="5">CGMCC 1.15179</strain>
    </source>
</reference>
<dbReference type="InterPro" id="IPR036388">
    <property type="entry name" value="WH-like_DNA-bd_sf"/>
</dbReference>
<dbReference type="PANTHER" id="PTHR42756">
    <property type="entry name" value="TRANSCRIPTIONAL REGULATOR, MARR"/>
    <property type="match status" value="1"/>
</dbReference>
<dbReference type="Pfam" id="PF01047">
    <property type="entry name" value="MarR"/>
    <property type="match status" value="1"/>
</dbReference>
<feature type="domain" description="HTH marR-type" evidence="4">
    <location>
        <begin position="7"/>
        <end position="143"/>
    </location>
</feature>
<evidence type="ECO:0000313" key="6">
    <source>
        <dbReference type="Proteomes" id="UP000625210"/>
    </source>
</evidence>
<evidence type="ECO:0000313" key="5">
    <source>
        <dbReference type="EMBL" id="GGE18160.1"/>
    </source>
</evidence>
<dbReference type="PANTHER" id="PTHR42756:SF1">
    <property type="entry name" value="TRANSCRIPTIONAL REPRESSOR OF EMRAB OPERON"/>
    <property type="match status" value="1"/>
</dbReference>
<dbReference type="AlphaFoldDB" id="A0A8J2VI68"/>
<dbReference type="RefSeq" id="WP_188647742.1">
    <property type="nucleotide sequence ID" value="NZ_BMHQ01000006.1"/>
</dbReference>
<dbReference type="SUPFAM" id="SSF46785">
    <property type="entry name" value="Winged helix' DNA-binding domain"/>
    <property type="match status" value="1"/>
</dbReference>
<dbReference type="GO" id="GO:0003677">
    <property type="term" value="F:DNA binding"/>
    <property type="evidence" value="ECO:0007669"/>
    <property type="project" value="UniProtKB-KW"/>
</dbReference>
<dbReference type="PROSITE" id="PS50995">
    <property type="entry name" value="HTH_MARR_2"/>
    <property type="match status" value="1"/>
</dbReference>
<keyword evidence="3" id="KW-0804">Transcription</keyword>
<dbReference type="Proteomes" id="UP000625210">
    <property type="component" value="Unassembled WGS sequence"/>
</dbReference>
<proteinExistence type="predicted"/>
<evidence type="ECO:0000256" key="2">
    <source>
        <dbReference type="ARBA" id="ARBA00023125"/>
    </source>
</evidence>
<comment type="caution">
    <text evidence="5">The sequence shown here is derived from an EMBL/GenBank/DDBJ whole genome shotgun (WGS) entry which is preliminary data.</text>
</comment>
<evidence type="ECO:0000256" key="3">
    <source>
        <dbReference type="ARBA" id="ARBA00023163"/>
    </source>
</evidence>
<dbReference type="Gene3D" id="1.10.10.10">
    <property type="entry name" value="Winged helix-like DNA-binding domain superfamily/Winged helix DNA-binding domain"/>
    <property type="match status" value="1"/>
</dbReference>
<evidence type="ECO:0000256" key="1">
    <source>
        <dbReference type="ARBA" id="ARBA00023015"/>
    </source>
</evidence>
<name>A0A8J2VI68_9BACL</name>
<dbReference type="SMART" id="SM00347">
    <property type="entry name" value="HTH_MARR"/>
    <property type="match status" value="1"/>
</dbReference>
<dbReference type="EMBL" id="BMHQ01000006">
    <property type="protein sequence ID" value="GGE18160.1"/>
    <property type="molecule type" value="Genomic_DNA"/>
</dbReference>
<gene>
    <name evidence="5" type="primary">ysmB</name>
    <name evidence="5" type="ORF">GCM10011571_19980</name>
</gene>
<evidence type="ECO:0000259" key="4">
    <source>
        <dbReference type="PROSITE" id="PS50995"/>
    </source>
</evidence>
<sequence>MNKEQLSPELVKEIEHLVREISVIIKRKGRDILTNFPITPPQFTALLWLHEEGDMTIGELSQRMYLACSTMTDLVDRMEKNGVVERIRDERDRRVVRIHMLDKGKAIIQDVLAARQAYLAEVLTRFSGDELKELEKYLSLLYQEMKD</sequence>
<dbReference type="InterPro" id="IPR036390">
    <property type="entry name" value="WH_DNA-bd_sf"/>
</dbReference>
<keyword evidence="1" id="KW-0805">Transcription regulation</keyword>